<reference evidence="19" key="1">
    <citation type="submission" date="2016-11" db="UniProtKB">
        <authorList>
            <consortium name="WormBaseParasite"/>
        </authorList>
    </citation>
    <scope>IDENTIFICATION</scope>
</reference>
<name>A0A1I7S4G1_BURXY</name>
<evidence type="ECO:0000256" key="4">
    <source>
        <dbReference type="ARBA" id="ARBA00005420"/>
    </source>
</evidence>
<sequence length="230" mass="25294">MVYRPHGIVGVGACCTVGSSGSKFTEVFPGLTRFCATLDLHFKFPIRAYSAEALGFIPCSFEYIVQNLSKPDGGNALFLVVGGAQEALECHENVFRLCLKTRKGFCRAALISGAQLVPVFAFGENKTFKTAHNPVGSNLRSFQEFTKNIIGFSPMVFYGTSGIPGIPGPFPLRQRLDVVFGAPIPVEKTENPSKEQINVLHQLYMDQLVELFEKNKTLYGVSKDSKIELF</sequence>
<evidence type="ECO:0000256" key="14">
    <source>
        <dbReference type="ARBA" id="ARBA00023315"/>
    </source>
</evidence>
<evidence type="ECO:0000256" key="13">
    <source>
        <dbReference type="ARBA" id="ARBA00023136"/>
    </source>
</evidence>
<evidence type="ECO:0000313" key="18">
    <source>
        <dbReference type="Proteomes" id="UP000659654"/>
    </source>
</evidence>
<keyword evidence="10" id="KW-0256">Endoplasmic reticulum</keyword>
<evidence type="ECO:0000256" key="11">
    <source>
        <dbReference type="ARBA" id="ARBA00022989"/>
    </source>
</evidence>
<keyword evidence="13" id="KW-0472">Membrane</keyword>
<accession>A0A1I7S4G1</accession>
<keyword evidence="6" id="KW-0444">Lipid biosynthesis</keyword>
<keyword evidence="18" id="KW-1185">Reference proteome</keyword>
<evidence type="ECO:0000313" key="16">
    <source>
        <dbReference type="EMBL" id="CAG9117055.1"/>
    </source>
</evidence>
<evidence type="ECO:0000313" key="15">
    <source>
        <dbReference type="EMBL" id="CAD5227148.1"/>
    </source>
</evidence>
<keyword evidence="8" id="KW-0812">Transmembrane</keyword>
<dbReference type="GO" id="GO:0004144">
    <property type="term" value="F:diacylglycerol O-acyltransferase activity"/>
    <property type="evidence" value="ECO:0007669"/>
    <property type="project" value="UniProtKB-EC"/>
</dbReference>
<keyword evidence="14" id="KW-0012">Acyltransferase</keyword>
<evidence type="ECO:0000256" key="5">
    <source>
        <dbReference type="ARBA" id="ARBA00013244"/>
    </source>
</evidence>
<dbReference type="eggNOG" id="KOG0831">
    <property type="taxonomic scope" value="Eukaryota"/>
</dbReference>
<dbReference type="EMBL" id="CAJFCV020000004">
    <property type="protein sequence ID" value="CAG9117055.1"/>
    <property type="molecule type" value="Genomic_DNA"/>
</dbReference>
<dbReference type="Proteomes" id="UP000095284">
    <property type="component" value="Unplaced"/>
</dbReference>
<dbReference type="Proteomes" id="UP000582659">
    <property type="component" value="Unassembled WGS sequence"/>
</dbReference>
<keyword evidence="7" id="KW-0808">Transferase</keyword>
<organism evidence="17 19">
    <name type="scientific">Bursaphelenchus xylophilus</name>
    <name type="common">Pinewood nematode worm</name>
    <name type="synonym">Aphelenchoides xylophilus</name>
    <dbReference type="NCBI Taxonomy" id="6326"/>
    <lineage>
        <taxon>Eukaryota</taxon>
        <taxon>Metazoa</taxon>
        <taxon>Ecdysozoa</taxon>
        <taxon>Nematoda</taxon>
        <taxon>Chromadorea</taxon>
        <taxon>Rhabditida</taxon>
        <taxon>Tylenchina</taxon>
        <taxon>Tylenchomorpha</taxon>
        <taxon>Aphelenchoidea</taxon>
        <taxon>Aphelenchoididae</taxon>
        <taxon>Bursaphelenchus</taxon>
    </lineage>
</organism>
<comment type="pathway">
    <text evidence="2">Glycerolipid metabolism; triacylglycerol biosynthesis.</text>
</comment>
<dbReference type="GO" id="GO:0019432">
    <property type="term" value="P:triglyceride biosynthetic process"/>
    <property type="evidence" value="ECO:0007669"/>
    <property type="project" value="TreeGrafter"/>
</dbReference>
<evidence type="ECO:0000256" key="10">
    <source>
        <dbReference type="ARBA" id="ARBA00022824"/>
    </source>
</evidence>
<gene>
    <name evidence="15" type="ORF">BXYJ_LOCUS9693</name>
</gene>
<evidence type="ECO:0000256" key="7">
    <source>
        <dbReference type="ARBA" id="ARBA00022679"/>
    </source>
</evidence>
<protein>
    <recommendedName>
        <fullName evidence="5">diacylglycerol O-acyltransferase</fullName>
        <ecNumber evidence="5">2.3.1.20</ecNumber>
    </recommendedName>
</protein>
<evidence type="ECO:0000256" key="8">
    <source>
        <dbReference type="ARBA" id="ARBA00022692"/>
    </source>
</evidence>
<evidence type="ECO:0000256" key="12">
    <source>
        <dbReference type="ARBA" id="ARBA00023098"/>
    </source>
</evidence>
<reference evidence="16" key="2">
    <citation type="submission" date="2020-08" db="EMBL/GenBank/DDBJ databases">
        <authorList>
            <person name="Kikuchi T."/>
        </authorList>
    </citation>
    <scope>NUCLEOTIDE SEQUENCE</scope>
    <source>
        <strain evidence="15">Ka4C1</strain>
    </source>
</reference>
<dbReference type="PANTHER" id="PTHR12317">
    <property type="entry name" value="DIACYLGLYCEROL O-ACYLTRANSFERASE"/>
    <property type="match status" value="1"/>
</dbReference>
<dbReference type="WBParaSite" id="BXY_0789400.1">
    <property type="protein sequence ID" value="BXY_0789400.1"/>
    <property type="gene ID" value="BXY_0789400"/>
</dbReference>
<dbReference type="PANTHER" id="PTHR12317:SF0">
    <property type="entry name" value="ACYLTRANSFERASE"/>
    <property type="match status" value="1"/>
</dbReference>
<evidence type="ECO:0000313" key="19">
    <source>
        <dbReference type="WBParaSite" id="BXY_0789400.1"/>
    </source>
</evidence>
<dbReference type="GO" id="GO:0005789">
    <property type="term" value="C:endoplasmic reticulum membrane"/>
    <property type="evidence" value="ECO:0007669"/>
    <property type="project" value="UniProtKB-SubCell"/>
</dbReference>
<evidence type="ECO:0000256" key="9">
    <source>
        <dbReference type="ARBA" id="ARBA00022798"/>
    </source>
</evidence>
<dbReference type="GO" id="GO:0006071">
    <property type="term" value="P:glycerol metabolic process"/>
    <property type="evidence" value="ECO:0007669"/>
    <property type="project" value="UniProtKB-KW"/>
</dbReference>
<keyword evidence="11" id="KW-1133">Transmembrane helix</keyword>
<evidence type="ECO:0000256" key="3">
    <source>
        <dbReference type="ARBA" id="ARBA00005189"/>
    </source>
</evidence>
<comment type="subcellular location">
    <subcellularLocation>
        <location evidence="1">Endoplasmic reticulum membrane</location>
        <topology evidence="1">Multi-pass membrane protein</topology>
    </subcellularLocation>
</comment>
<evidence type="ECO:0000256" key="6">
    <source>
        <dbReference type="ARBA" id="ARBA00022516"/>
    </source>
</evidence>
<evidence type="ECO:0000256" key="1">
    <source>
        <dbReference type="ARBA" id="ARBA00004477"/>
    </source>
</evidence>
<comment type="pathway">
    <text evidence="3">Lipid metabolism.</text>
</comment>
<evidence type="ECO:0000313" key="17">
    <source>
        <dbReference type="Proteomes" id="UP000095284"/>
    </source>
</evidence>
<dbReference type="Pfam" id="PF03982">
    <property type="entry name" value="DAGAT"/>
    <property type="match status" value="1"/>
</dbReference>
<dbReference type="EMBL" id="CAJFDI010000004">
    <property type="protein sequence ID" value="CAD5227148.1"/>
    <property type="molecule type" value="Genomic_DNA"/>
</dbReference>
<keyword evidence="9" id="KW-0319">Glycerol metabolism</keyword>
<proteinExistence type="inferred from homology"/>
<dbReference type="EC" id="2.3.1.20" evidence="5"/>
<dbReference type="Proteomes" id="UP000659654">
    <property type="component" value="Unassembled WGS sequence"/>
</dbReference>
<comment type="similarity">
    <text evidence="4">Belongs to the diacylglycerol acyltransferase family.</text>
</comment>
<evidence type="ECO:0000256" key="2">
    <source>
        <dbReference type="ARBA" id="ARBA00004771"/>
    </source>
</evidence>
<dbReference type="AlphaFoldDB" id="A0A1I7S4G1"/>
<dbReference type="CDD" id="cd07987">
    <property type="entry name" value="LPLAT_MGAT-like"/>
    <property type="match status" value="1"/>
</dbReference>
<dbReference type="InterPro" id="IPR007130">
    <property type="entry name" value="DAGAT"/>
</dbReference>
<dbReference type="OrthoDB" id="264532at2759"/>
<keyword evidence="12" id="KW-0443">Lipid metabolism</keyword>